<dbReference type="EMBL" id="WNWM01000002">
    <property type="protein sequence ID" value="MUI11158.1"/>
    <property type="molecule type" value="Genomic_DNA"/>
</dbReference>
<reference evidence="1 2" key="1">
    <citation type="submission" date="2019-11" db="EMBL/GenBank/DDBJ databases">
        <title>Draft Genome Sequences of Six Type Strains of the Genus Massilia.</title>
        <authorList>
            <person name="Miess H."/>
            <person name="Frediansyah A."/>
            <person name="Goeker M."/>
            <person name="Gross H."/>
        </authorList>
    </citation>
    <scope>NUCLEOTIDE SEQUENCE [LARGE SCALE GENOMIC DNA]</scope>
    <source>
        <strain evidence="1 2">DSM 17513</strain>
    </source>
</reference>
<organism evidence="1 2">
    <name type="scientific">Pseudoduganella dura</name>
    <dbReference type="NCBI Taxonomy" id="321982"/>
    <lineage>
        <taxon>Bacteria</taxon>
        <taxon>Pseudomonadati</taxon>
        <taxon>Pseudomonadota</taxon>
        <taxon>Betaproteobacteria</taxon>
        <taxon>Burkholderiales</taxon>
        <taxon>Oxalobacteraceae</taxon>
        <taxon>Telluria group</taxon>
        <taxon>Pseudoduganella</taxon>
    </lineage>
</organism>
<keyword evidence="2" id="KW-1185">Reference proteome</keyword>
<dbReference type="PROSITE" id="PS51257">
    <property type="entry name" value="PROKAR_LIPOPROTEIN"/>
    <property type="match status" value="1"/>
</dbReference>
<accession>A0A6I3XEH2</accession>
<name>A0A6I3XEH2_9BURK</name>
<proteinExistence type="predicted"/>
<dbReference type="Proteomes" id="UP000431684">
    <property type="component" value="Unassembled WGS sequence"/>
</dbReference>
<evidence type="ECO:0000313" key="2">
    <source>
        <dbReference type="Proteomes" id="UP000431684"/>
    </source>
</evidence>
<gene>
    <name evidence="1" type="ORF">GJV26_01415</name>
</gene>
<sequence>MQDRNTGRERKGGCVPLAMRRCLQVFGAVSLVACAASAGAQESGTAGDGMRTFEVAAGALPLPAAVHELPTRGTSAVARTPGADDALGDARLENLRGGTETPWSDMRLSGTVGNNAATHVVTGANTITDGAFANASGLPMVIQNSGANVLIQNATIVNVQIR</sequence>
<dbReference type="RefSeq" id="WP_155707024.1">
    <property type="nucleotide sequence ID" value="NZ_BMWU01000102.1"/>
</dbReference>
<dbReference type="AlphaFoldDB" id="A0A6I3XEH2"/>
<dbReference type="OrthoDB" id="5786382at2"/>
<protein>
    <submittedName>
        <fullName evidence="1">Uncharacterized protein</fullName>
    </submittedName>
</protein>
<evidence type="ECO:0000313" key="1">
    <source>
        <dbReference type="EMBL" id="MUI11158.1"/>
    </source>
</evidence>
<comment type="caution">
    <text evidence="1">The sequence shown here is derived from an EMBL/GenBank/DDBJ whole genome shotgun (WGS) entry which is preliminary data.</text>
</comment>